<keyword evidence="5" id="KW-0808">Transferase</keyword>
<keyword evidence="9" id="KW-0812">Transmembrane</keyword>
<keyword evidence="4" id="KW-0597">Phosphoprotein</keyword>
<sequence>MQRSTQGTKTISFSRFLFRWLLCTILPFIGFSAWYAYQQAYQSTERYALEFANQVAEHIQTETQRFLMQPERQLQAVIALGQADLLQLDDPYLLVKQLAVLQQQAPNLTFLSFGFADGQYVSSARPPEPNSNLEGILSLLEHDRHLTFVDIDDDLTIQLQKKPRSNAHYDSRERSWFLQAIEQGKPSWYPVGRYRAYDSLGVGISAPVLDSHGQFLGVATADIALNQLSHFLQITAKSKHGLYFVAEPDGALLAVSDASPTFQVLEVGYQRIDAINATDPVISLMWQHHQSGKSGQVMAKHNGNEFVIHLQSLPLTNGPELLIAMAHPQEMFTGPLNQLATTLMTAFFFITVVSILVMLLVARRVTRPLTALSRWAEQLSKQNWQAPQPSSGGIKELQVVNADLKQMATQLQNQTEQLAQQVEHRTEELQRTLVLLQHILRSAAGLSIVVTNSSGKIILFNKGAELLTGYSANEAKTEDNLLFLHAQVQDNMDACRFINHLLEQQATAPLMHYRHKSGLECPVSLLVTPILDKSDNLTGYLFIAQDKTEQQKLTKLKSDFVSIVSHELRTPLTSISAAMKLLNAGAMGALTEPQQRLTSIAEQNCLRLQQLINDLLDMDKLLAGKMNYQMQVWPIAQLVQDAVAQNSAYASQHQIRLILKLPQAEHCILVDELRFQQVMSNLLSNAIKFSHPGSDVEIQVDSKAGAAVIRVIDQGCGIPTEFQAKLFEKFSQAEAINTRQHQGTGLGLAICKQLTEQMHGSIGFRSEQGVGTEFYVEFPLHKPES</sequence>
<evidence type="ECO:0000313" key="13">
    <source>
        <dbReference type="EMBL" id="MDP4529116.1"/>
    </source>
</evidence>
<dbReference type="Pfam" id="PF22673">
    <property type="entry name" value="MCP-like_PDC_1"/>
    <property type="match status" value="1"/>
</dbReference>
<organism evidence="13 14">
    <name type="scientific">Alkalimonas delamerensis</name>
    <dbReference type="NCBI Taxonomy" id="265981"/>
    <lineage>
        <taxon>Bacteria</taxon>
        <taxon>Pseudomonadati</taxon>
        <taxon>Pseudomonadota</taxon>
        <taxon>Gammaproteobacteria</taxon>
        <taxon>Alkalimonas</taxon>
    </lineage>
</organism>
<dbReference type="InterPro" id="IPR004358">
    <property type="entry name" value="Sig_transdc_His_kin-like_C"/>
</dbReference>
<dbReference type="EMBL" id="JAUZVY010000003">
    <property type="protein sequence ID" value="MDP4529116.1"/>
    <property type="molecule type" value="Genomic_DNA"/>
</dbReference>
<dbReference type="InterPro" id="IPR003594">
    <property type="entry name" value="HATPase_dom"/>
</dbReference>
<dbReference type="InterPro" id="IPR000014">
    <property type="entry name" value="PAS"/>
</dbReference>
<dbReference type="PANTHER" id="PTHR43711:SF1">
    <property type="entry name" value="HISTIDINE KINASE 1"/>
    <property type="match status" value="1"/>
</dbReference>
<dbReference type="Gene3D" id="3.30.565.10">
    <property type="entry name" value="Histidine kinase-like ATPase, C-terminal domain"/>
    <property type="match status" value="1"/>
</dbReference>
<evidence type="ECO:0000259" key="11">
    <source>
        <dbReference type="PROSITE" id="PS50112"/>
    </source>
</evidence>
<comment type="caution">
    <text evidence="13">The sequence shown here is derived from an EMBL/GenBank/DDBJ whole genome shotgun (WGS) entry which is preliminary data.</text>
</comment>
<dbReference type="NCBIfam" id="TIGR00229">
    <property type="entry name" value="sensory_box"/>
    <property type="match status" value="1"/>
</dbReference>
<dbReference type="Pfam" id="PF00512">
    <property type="entry name" value="HisKA"/>
    <property type="match status" value="1"/>
</dbReference>
<dbReference type="PROSITE" id="PS50109">
    <property type="entry name" value="HIS_KIN"/>
    <property type="match status" value="1"/>
</dbReference>
<dbReference type="SUPFAM" id="SSF55874">
    <property type="entry name" value="ATPase domain of HSP90 chaperone/DNA topoisomerase II/histidine kinase"/>
    <property type="match status" value="1"/>
</dbReference>
<dbReference type="GO" id="GO:0005524">
    <property type="term" value="F:ATP binding"/>
    <property type="evidence" value="ECO:0007669"/>
    <property type="project" value="UniProtKB-KW"/>
</dbReference>
<evidence type="ECO:0000256" key="9">
    <source>
        <dbReference type="SAM" id="Phobius"/>
    </source>
</evidence>
<evidence type="ECO:0000259" key="12">
    <source>
        <dbReference type="PROSITE" id="PS50885"/>
    </source>
</evidence>
<evidence type="ECO:0000256" key="6">
    <source>
        <dbReference type="ARBA" id="ARBA00022777"/>
    </source>
</evidence>
<dbReference type="Pfam" id="PF02518">
    <property type="entry name" value="HATPase_c"/>
    <property type="match status" value="1"/>
</dbReference>
<protein>
    <recommendedName>
        <fullName evidence="3">histidine kinase</fullName>
        <ecNumber evidence="3">2.7.13.3</ecNumber>
    </recommendedName>
</protein>
<dbReference type="Gene3D" id="6.10.340.10">
    <property type="match status" value="1"/>
</dbReference>
<reference evidence="13 14" key="1">
    <citation type="submission" date="2023-08" db="EMBL/GenBank/DDBJ databases">
        <authorList>
            <person name="Joshi A."/>
            <person name="Thite S."/>
        </authorList>
    </citation>
    <scope>NUCLEOTIDE SEQUENCE [LARGE SCALE GENOMIC DNA]</scope>
    <source>
        <strain evidence="13 14">1E1</strain>
    </source>
</reference>
<comment type="subcellular location">
    <subcellularLocation>
        <location evidence="2">Membrane</location>
    </subcellularLocation>
</comment>
<evidence type="ECO:0000256" key="5">
    <source>
        <dbReference type="ARBA" id="ARBA00022679"/>
    </source>
</evidence>
<dbReference type="Proteomes" id="UP001236258">
    <property type="component" value="Unassembled WGS sequence"/>
</dbReference>
<dbReference type="InterPro" id="IPR036097">
    <property type="entry name" value="HisK_dim/P_sf"/>
</dbReference>
<dbReference type="CDD" id="cd00082">
    <property type="entry name" value="HisKA"/>
    <property type="match status" value="1"/>
</dbReference>
<evidence type="ECO:0000256" key="7">
    <source>
        <dbReference type="ARBA" id="ARBA00023012"/>
    </source>
</evidence>
<dbReference type="PRINTS" id="PR00344">
    <property type="entry name" value="BCTRLSENSOR"/>
</dbReference>
<dbReference type="InterPro" id="IPR003660">
    <property type="entry name" value="HAMP_dom"/>
</dbReference>
<dbReference type="SMART" id="SM00387">
    <property type="entry name" value="HATPase_c"/>
    <property type="match status" value="1"/>
</dbReference>
<keyword evidence="14" id="KW-1185">Reference proteome</keyword>
<accession>A0ABT9GQ59</accession>
<keyword evidence="7" id="KW-0902">Two-component regulatory system</keyword>
<keyword evidence="6" id="KW-0418">Kinase</keyword>
<feature type="domain" description="HAMP" evidence="12">
    <location>
        <begin position="363"/>
        <end position="416"/>
    </location>
</feature>
<gene>
    <name evidence="13" type="ORF">Q3O59_08745</name>
</gene>
<comment type="catalytic activity">
    <reaction evidence="1">
        <text>ATP + protein L-histidine = ADP + protein N-phospho-L-histidine.</text>
        <dbReference type="EC" id="2.7.13.3"/>
    </reaction>
</comment>
<evidence type="ECO:0000256" key="8">
    <source>
        <dbReference type="SAM" id="Coils"/>
    </source>
</evidence>
<evidence type="ECO:0000256" key="2">
    <source>
        <dbReference type="ARBA" id="ARBA00004370"/>
    </source>
</evidence>
<dbReference type="SUPFAM" id="SSF55785">
    <property type="entry name" value="PYP-like sensor domain (PAS domain)"/>
    <property type="match status" value="1"/>
</dbReference>
<dbReference type="InterPro" id="IPR035965">
    <property type="entry name" value="PAS-like_dom_sf"/>
</dbReference>
<evidence type="ECO:0000256" key="1">
    <source>
        <dbReference type="ARBA" id="ARBA00000085"/>
    </source>
</evidence>
<dbReference type="PROSITE" id="PS50112">
    <property type="entry name" value="PAS"/>
    <property type="match status" value="1"/>
</dbReference>
<dbReference type="SMART" id="SM00388">
    <property type="entry name" value="HisKA"/>
    <property type="match status" value="1"/>
</dbReference>
<dbReference type="Gene3D" id="1.10.287.130">
    <property type="match status" value="1"/>
</dbReference>
<keyword evidence="13" id="KW-0067">ATP-binding</keyword>
<feature type="transmembrane region" description="Helical" evidence="9">
    <location>
        <begin position="16"/>
        <end position="37"/>
    </location>
</feature>
<keyword evidence="8" id="KW-0175">Coiled coil</keyword>
<dbReference type="InterPro" id="IPR005467">
    <property type="entry name" value="His_kinase_dom"/>
</dbReference>
<dbReference type="PROSITE" id="PS50885">
    <property type="entry name" value="HAMP"/>
    <property type="match status" value="1"/>
</dbReference>
<keyword evidence="9" id="KW-0472">Membrane</keyword>
<name>A0ABT9GQ59_9GAMM</name>
<dbReference type="InterPro" id="IPR036890">
    <property type="entry name" value="HATPase_C_sf"/>
</dbReference>
<dbReference type="PANTHER" id="PTHR43711">
    <property type="entry name" value="TWO-COMPONENT HISTIDINE KINASE"/>
    <property type="match status" value="1"/>
</dbReference>
<dbReference type="SUPFAM" id="SSF47384">
    <property type="entry name" value="Homodimeric domain of signal transducing histidine kinase"/>
    <property type="match status" value="1"/>
</dbReference>
<feature type="transmembrane region" description="Helical" evidence="9">
    <location>
        <begin position="339"/>
        <end position="362"/>
    </location>
</feature>
<dbReference type="InterPro" id="IPR003661">
    <property type="entry name" value="HisK_dim/P_dom"/>
</dbReference>
<keyword evidence="13" id="KW-0547">Nucleotide-binding</keyword>
<dbReference type="CDD" id="cd00130">
    <property type="entry name" value="PAS"/>
    <property type="match status" value="1"/>
</dbReference>
<feature type="coiled-coil region" evidence="8">
    <location>
        <begin position="394"/>
        <end position="432"/>
    </location>
</feature>
<feature type="domain" description="PAS" evidence="11">
    <location>
        <begin position="432"/>
        <end position="505"/>
    </location>
</feature>
<dbReference type="EC" id="2.7.13.3" evidence="3"/>
<evidence type="ECO:0000256" key="3">
    <source>
        <dbReference type="ARBA" id="ARBA00012438"/>
    </source>
</evidence>
<dbReference type="RefSeq" id="WP_305945222.1">
    <property type="nucleotide sequence ID" value="NZ_JAUZVY010000003.1"/>
</dbReference>
<dbReference type="InterPro" id="IPR050736">
    <property type="entry name" value="Sensor_HK_Regulatory"/>
</dbReference>
<evidence type="ECO:0000259" key="10">
    <source>
        <dbReference type="PROSITE" id="PS50109"/>
    </source>
</evidence>
<dbReference type="CDD" id="cd16922">
    <property type="entry name" value="HATPase_EvgS-ArcB-TorS-like"/>
    <property type="match status" value="1"/>
</dbReference>
<evidence type="ECO:0000256" key="4">
    <source>
        <dbReference type="ARBA" id="ARBA00022553"/>
    </source>
</evidence>
<keyword evidence="9" id="KW-1133">Transmembrane helix</keyword>
<evidence type="ECO:0000313" key="14">
    <source>
        <dbReference type="Proteomes" id="UP001236258"/>
    </source>
</evidence>
<dbReference type="SUPFAM" id="SSF158472">
    <property type="entry name" value="HAMP domain-like"/>
    <property type="match status" value="1"/>
</dbReference>
<dbReference type="Gene3D" id="3.30.450.20">
    <property type="entry name" value="PAS domain"/>
    <property type="match status" value="2"/>
</dbReference>
<dbReference type="CDD" id="cd18773">
    <property type="entry name" value="PDC1_HK_sensor"/>
    <property type="match status" value="1"/>
</dbReference>
<dbReference type="Pfam" id="PF13426">
    <property type="entry name" value="PAS_9"/>
    <property type="match status" value="1"/>
</dbReference>
<feature type="domain" description="Histidine kinase" evidence="10">
    <location>
        <begin position="563"/>
        <end position="782"/>
    </location>
</feature>
<proteinExistence type="predicted"/>